<feature type="domain" description="F-box/LRR-repeat protein 15/At3g58940/PEG3-like LRR" evidence="2">
    <location>
        <begin position="139"/>
        <end position="363"/>
    </location>
</feature>
<dbReference type="InterPro" id="IPR055411">
    <property type="entry name" value="LRR_FXL15/At3g58940/PEG3-like"/>
</dbReference>
<sequence>MEPTGRSTKRMRPAPPDIHQSTPGPAETTDLEATTAGRTQHPPPGAGRDGGEGSPDRISDLPDAVLGEIIFLLPTKDGARTQALASRWRHLWRASPLNLDCRGLSGNFPGAILSAHGGPVHRLCLPSLLLQYRADVAGTWLRSPSLDKLQELEFYLELPITYRFSFSRLQLLQPPPASIFRFSSTLRVATISQCHLPDNTVETLQFPLLKKLALVEVKISEGLLQSIITSGCPALESLLLRTSFDIRGLRINSPILKSIGVHSRFVELIIQDAPSLERLLCLRMDMRMRVSVISAPRLATLGYISQDSPDSKIMFGSTVIQRLCVVSLTMVVRTVKILAVHMNFNLDMVIELMKCFVCLEKLYMKIQTDSPAGTNFWRHKHRNFITSQDIRLKTLVLGHYRGIQAQVNFVTFFILNAKLLESIRLEVDSRDYNDGFFAEQCRMLQMEKRVSRGAQLCVTTGSHNDVSSTVDLSDLDLVDPFTCRC</sequence>
<proteinExistence type="predicted"/>
<dbReference type="SUPFAM" id="SSF81383">
    <property type="entry name" value="F-box domain"/>
    <property type="match status" value="1"/>
</dbReference>
<keyword evidence="4" id="KW-1185">Reference proteome</keyword>
<dbReference type="AlphaFoldDB" id="A0A3B5Y417"/>
<dbReference type="CDD" id="cd22160">
    <property type="entry name" value="F-box_AtFBL13-like"/>
    <property type="match status" value="1"/>
</dbReference>
<dbReference type="InterPro" id="IPR036047">
    <property type="entry name" value="F-box-like_dom_sf"/>
</dbReference>
<dbReference type="RefSeq" id="XP_044445132.1">
    <property type="nucleotide sequence ID" value="XM_044589197.1"/>
</dbReference>
<accession>A0A3B5Y417</accession>
<protein>
    <recommendedName>
        <fullName evidence="2">F-box/LRR-repeat protein 15/At3g58940/PEG3-like LRR domain-containing protein</fullName>
    </recommendedName>
</protein>
<evidence type="ECO:0000313" key="4">
    <source>
        <dbReference type="Proteomes" id="UP000019116"/>
    </source>
</evidence>
<dbReference type="Proteomes" id="UP000019116">
    <property type="component" value="Chromosome 1A"/>
</dbReference>
<dbReference type="OrthoDB" id="1868670at2759"/>
<dbReference type="Gene3D" id="3.80.10.10">
    <property type="entry name" value="Ribonuclease Inhibitor"/>
    <property type="match status" value="1"/>
</dbReference>
<dbReference type="GeneID" id="123172163"/>
<evidence type="ECO:0000256" key="1">
    <source>
        <dbReference type="SAM" id="MobiDB-lite"/>
    </source>
</evidence>
<reference evidence="3" key="1">
    <citation type="submission" date="2018-08" db="EMBL/GenBank/DDBJ databases">
        <authorList>
            <person name="Rossello M."/>
        </authorList>
    </citation>
    <scope>NUCLEOTIDE SEQUENCE [LARGE SCALE GENOMIC DNA]</scope>
    <source>
        <strain evidence="3">cv. Chinese Spring</strain>
    </source>
</reference>
<organism evidence="3">
    <name type="scientific">Triticum aestivum</name>
    <name type="common">Wheat</name>
    <dbReference type="NCBI Taxonomy" id="4565"/>
    <lineage>
        <taxon>Eukaryota</taxon>
        <taxon>Viridiplantae</taxon>
        <taxon>Streptophyta</taxon>
        <taxon>Embryophyta</taxon>
        <taxon>Tracheophyta</taxon>
        <taxon>Spermatophyta</taxon>
        <taxon>Magnoliopsida</taxon>
        <taxon>Liliopsida</taxon>
        <taxon>Poales</taxon>
        <taxon>Poaceae</taxon>
        <taxon>BOP clade</taxon>
        <taxon>Pooideae</taxon>
        <taxon>Triticodae</taxon>
        <taxon>Triticeae</taxon>
        <taxon>Triticinae</taxon>
        <taxon>Triticum</taxon>
    </lineage>
</organism>
<feature type="compositionally biased region" description="Basic and acidic residues" evidence="1">
    <location>
        <begin position="49"/>
        <end position="59"/>
    </location>
</feature>
<gene>
    <name evidence="3" type="primary">LOC123172163</name>
</gene>
<dbReference type="InterPro" id="IPR055302">
    <property type="entry name" value="F-box_dom-containing"/>
</dbReference>
<dbReference type="Pfam" id="PF24758">
    <property type="entry name" value="LRR_At5g56370"/>
    <property type="match status" value="1"/>
</dbReference>
<dbReference type="PANTHER" id="PTHR32141:SF186">
    <property type="entry name" value="FBD DOMAIN-CONTAINING PROTEIN"/>
    <property type="match status" value="1"/>
</dbReference>
<dbReference type="Gramene" id="TraesRN1A0100871900.1">
    <property type="protein sequence ID" value="TraesRN1A0100871900.1"/>
    <property type="gene ID" value="TraesRN1A0100871900"/>
</dbReference>
<dbReference type="OMA" id="ILAIHIH"/>
<feature type="region of interest" description="Disordered" evidence="1">
    <location>
        <begin position="1"/>
        <end position="59"/>
    </location>
</feature>
<dbReference type="InterPro" id="IPR032675">
    <property type="entry name" value="LRR_dom_sf"/>
</dbReference>
<dbReference type="EnsemblPlants" id="TraesCS1A02G330800.1">
    <property type="protein sequence ID" value="TraesCS1A02G330800.1"/>
    <property type="gene ID" value="TraesCS1A02G330800"/>
</dbReference>
<dbReference type="Gramene" id="TraesCS1A03G0821300.1">
    <property type="protein sequence ID" value="TraesCS1A03G0821300.1.CDS"/>
    <property type="gene ID" value="TraesCS1A03G0821300"/>
</dbReference>
<dbReference type="InterPro" id="IPR053781">
    <property type="entry name" value="F-box_AtFBL13-like"/>
</dbReference>
<dbReference type="STRING" id="4565.A0A3B5Y417"/>
<dbReference type="PANTHER" id="PTHR32141">
    <property type="match status" value="1"/>
</dbReference>
<dbReference type="Gramene" id="TraesCS1A02G330800.1">
    <property type="protein sequence ID" value="TraesCS1A02G330800.1"/>
    <property type="gene ID" value="TraesCS1A02G330800"/>
</dbReference>
<evidence type="ECO:0000313" key="3">
    <source>
        <dbReference type="EnsemblPlants" id="TraesCS1A02G330800.1"/>
    </source>
</evidence>
<name>A0A3B5Y417_WHEAT</name>
<reference evidence="3" key="2">
    <citation type="submission" date="2018-10" db="UniProtKB">
        <authorList>
            <consortium name="EnsemblPlants"/>
        </authorList>
    </citation>
    <scope>IDENTIFICATION</scope>
</reference>
<evidence type="ECO:0000259" key="2">
    <source>
        <dbReference type="Pfam" id="PF24758"/>
    </source>
</evidence>
<dbReference type="KEGG" id="taes:123172163"/>